<dbReference type="SUPFAM" id="SSF52833">
    <property type="entry name" value="Thioredoxin-like"/>
    <property type="match status" value="1"/>
</dbReference>
<dbReference type="InterPro" id="IPR011990">
    <property type="entry name" value="TPR-like_helical_dom_sf"/>
</dbReference>
<reference evidence="3 4" key="1">
    <citation type="submission" date="2023-12" db="EMBL/GenBank/DDBJ databases">
        <title>Genome sequencing and assembly of bacterial species from a model synthetic community.</title>
        <authorList>
            <person name="Hogle S.L."/>
        </authorList>
    </citation>
    <scope>NUCLEOTIDE SEQUENCE [LARGE SCALE GENOMIC DNA]</scope>
    <source>
        <strain evidence="3 4">HAMBI_3031</strain>
    </source>
</reference>
<dbReference type="PROSITE" id="PS51352">
    <property type="entry name" value="THIOREDOXIN_2"/>
    <property type="match status" value="1"/>
</dbReference>
<evidence type="ECO:0000259" key="2">
    <source>
        <dbReference type="PROSITE" id="PS51352"/>
    </source>
</evidence>
<dbReference type="InterPro" id="IPR019734">
    <property type="entry name" value="TPR_rpt"/>
</dbReference>
<keyword evidence="4" id="KW-1185">Reference proteome</keyword>
<accession>A0ABZ0W2A7</accession>
<proteinExistence type="predicted"/>
<gene>
    <name evidence="3" type="ORF">U0035_17150</name>
</gene>
<dbReference type="CDD" id="cd02947">
    <property type="entry name" value="TRX_family"/>
    <property type="match status" value="1"/>
</dbReference>
<dbReference type="EMBL" id="CP139960">
    <property type="protein sequence ID" value="WQD37398.1"/>
    <property type="molecule type" value="Genomic_DNA"/>
</dbReference>
<organism evidence="3 4">
    <name type="scientific">Niabella yanshanensis</name>
    <dbReference type="NCBI Taxonomy" id="577386"/>
    <lineage>
        <taxon>Bacteria</taxon>
        <taxon>Pseudomonadati</taxon>
        <taxon>Bacteroidota</taxon>
        <taxon>Chitinophagia</taxon>
        <taxon>Chitinophagales</taxon>
        <taxon>Chitinophagaceae</taxon>
        <taxon>Niabella</taxon>
    </lineage>
</organism>
<dbReference type="PROSITE" id="PS50005">
    <property type="entry name" value="TPR"/>
    <property type="match status" value="1"/>
</dbReference>
<evidence type="ECO:0000313" key="3">
    <source>
        <dbReference type="EMBL" id="WQD37398.1"/>
    </source>
</evidence>
<dbReference type="Gene3D" id="1.25.40.10">
    <property type="entry name" value="Tetratricopeptide repeat domain"/>
    <property type="match status" value="1"/>
</dbReference>
<dbReference type="SMART" id="SM00028">
    <property type="entry name" value="TPR"/>
    <property type="match status" value="2"/>
</dbReference>
<dbReference type="InterPro" id="IPR013766">
    <property type="entry name" value="Thioredoxin_domain"/>
</dbReference>
<dbReference type="RefSeq" id="WP_114792423.1">
    <property type="nucleotide sequence ID" value="NZ_CP139960.1"/>
</dbReference>
<dbReference type="Proteomes" id="UP001325680">
    <property type="component" value="Chromosome"/>
</dbReference>
<sequence>MQKIISSIILFLTVRLVNAQEKLPQDKIIYGQCVINDLKQTPYTSWFNTGFDSYIPDQTAIDQLKKVGYKDLIVEIFFGSWCGDSKREVPRALKVLSATAFPEKQIKLIGLGGTDSLYKRSPEEEEKTKGIYRVPTFIIYKNGKELGRINEFPVYTFERDLFTIVSGKPYMPNYASFTLLHQWETEQVLTHPHTNIRSLAAMLKPLVDNEHLLNSLGNLFITQGKLKEALAIYKANYVLYPESGITTSGLGKGFLKNGDIKAAIEYLEYALQVNKKPENVKDILQVLYEAKFTEQSR</sequence>
<name>A0ABZ0W2A7_9BACT</name>
<evidence type="ECO:0000313" key="4">
    <source>
        <dbReference type="Proteomes" id="UP001325680"/>
    </source>
</evidence>
<dbReference type="InterPro" id="IPR036249">
    <property type="entry name" value="Thioredoxin-like_sf"/>
</dbReference>
<protein>
    <recommendedName>
        <fullName evidence="2">Thioredoxin domain-containing protein</fullName>
    </recommendedName>
</protein>
<feature type="repeat" description="TPR" evidence="1">
    <location>
        <begin position="210"/>
        <end position="243"/>
    </location>
</feature>
<dbReference type="Gene3D" id="3.40.30.10">
    <property type="entry name" value="Glutaredoxin"/>
    <property type="match status" value="1"/>
</dbReference>
<dbReference type="SUPFAM" id="SSF48452">
    <property type="entry name" value="TPR-like"/>
    <property type="match status" value="1"/>
</dbReference>
<keyword evidence="1" id="KW-0802">TPR repeat</keyword>
<evidence type="ECO:0000256" key="1">
    <source>
        <dbReference type="PROSITE-ProRule" id="PRU00339"/>
    </source>
</evidence>
<feature type="domain" description="Thioredoxin" evidence="2">
    <location>
        <begin position="49"/>
        <end position="170"/>
    </location>
</feature>